<accession>A0A9D4VEP5</accession>
<proteinExistence type="predicted"/>
<sequence length="471" mass="54160">MAMYYDTALLHFQFALACWHIIQLTPVGFLMKALFLWLETFCAKLVGIYVDTGYCIQGFSYNFPLVIKGAINEEEVAAHTTVVTLEDSFDEDVQQDCRDDVVNLSAEGVLVERTLLWHNHSCLFRLEKKKVQASQFVGTAGPAEPTGTRAACSDDVELQLQLQDDFDLFLTAKIDWQAPVKYYITDEKFWHRVIFIFSNNLLLLVKSKKNFFWVVDTAEVMSPMEVLDKVLLEYRYLKRCRRWVLPVRSPEEELKVLASMTLAGLYAQVKGYSKLAIGILTLLTTLLQFSHRLRWWVYDHISATLALPVQCVVDRLPGLRTRQLIYDSMSTYWKRLPPCNDCQARVLRLKSGARFYSLYNVKCNDLRLLGRLPMRNLDAEYDTGADIKESENFVSRIKWGGYIAEMCIPSPQVNESRALLRYIYAFQSGAVRSKEGSRVKVWRTGHTLRSLHQATTVKLNQWEAVGPVTIK</sequence>
<dbReference type="EMBL" id="JABFUD020000001">
    <property type="protein sequence ID" value="KAI5084027.1"/>
    <property type="molecule type" value="Genomic_DNA"/>
</dbReference>
<keyword evidence="2" id="KW-1185">Reference proteome</keyword>
<gene>
    <name evidence="1" type="ORF">GOP47_0000196</name>
</gene>
<evidence type="ECO:0000313" key="2">
    <source>
        <dbReference type="Proteomes" id="UP000886520"/>
    </source>
</evidence>
<name>A0A9D4VEP5_ADICA</name>
<dbReference type="Proteomes" id="UP000886520">
    <property type="component" value="Chromosome 1"/>
</dbReference>
<reference evidence="1" key="1">
    <citation type="submission" date="2021-01" db="EMBL/GenBank/DDBJ databases">
        <title>Adiantum capillus-veneris genome.</title>
        <authorList>
            <person name="Fang Y."/>
            <person name="Liao Q."/>
        </authorList>
    </citation>
    <scope>NUCLEOTIDE SEQUENCE</scope>
    <source>
        <strain evidence="1">H3</strain>
        <tissue evidence="1">Leaf</tissue>
    </source>
</reference>
<dbReference type="AlphaFoldDB" id="A0A9D4VEP5"/>
<evidence type="ECO:0000313" key="1">
    <source>
        <dbReference type="EMBL" id="KAI5084027.1"/>
    </source>
</evidence>
<comment type="caution">
    <text evidence="1">The sequence shown here is derived from an EMBL/GenBank/DDBJ whole genome shotgun (WGS) entry which is preliminary data.</text>
</comment>
<protein>
    <submittedName>
        <fullName evidence="1">Uncharacterized protein</fullName>
    </submittedName>
</protein>
<organism evidence="1 2">
    <name type="scientific">Adiantum capillus-veneris</name>
    <name type="common">Maidenhair fern</name>
    <dbReference type="NCBI Taxonomy" id="13818"/>
    <lineage>
        <taxon>Eukaryota</taxon>
        <taxon>Viridiplantae</taxon>
        <taxon>Streptophyta</taxon>
        <taxon>Embryophyta</taxon>
        <taxon>Tracheophyta</taxon>
        <taxon>Polypodiopsida</taxon>
        <taxon>Polypodiidae</taxon>
        <taxon>Polypodiales</taxon>
        <taxon>Pteridineae</taxon>
        <taxon>Pteridaceae</taxon>
        <taxon>Vittarioideae</taxon>
        <taxon>Adiantum</taxon>
    </lineage>
</organism>